<dbReference type="SMART" id="SM00091">
    <property type="entry name" value="PAS"/>
    <property type="match status" value="1"/>
</dbReference>
<dbReference type="InterPro" id="IPR035965">
    <property type="entry name" value="PAS-like_dom_sf"/>
</dbReference>
<dbReference type="CDD" id="cd01949">
    <property type="entry name" value="GGDEF"/>
    <property type="match status" value="1"/>
</dbReference>
<dbReference type="Gene3D" id="3.30.450.20">
    <property type="entry name" value="PAS domain"/>
    <property type="match status" value="1"/>
</dbReference>
<feature type="domain" description="GGDEF" evidence="1">
    <location>
        <begin position="190"/>
        <end position="323"/>
    </location>
</feature>
<gene>
    <name evidence="2" type="ORF">MNBD_GAMMA09-2461</name>
</gene>
<dbReference type="AlphaFoldDB" id="A0A3B0YPF0"/>
<dbReference type="SMART" id="SM00267">
    <property type="entry name" value="GGDEF"/>
    <property type="match status" value="1"/>
</dbReference>
<dbReference type="FunFam" id="3.30.70.270:FF:000001">
    <property type="entry name" value="Diguanylate cyclase domain protein"/>
    <property type="match status" value="1"/>
</dbReference>
<dbReference type="PANTHER" id="PTHR45138:SF9">
    <property type="entry name" value="DIGUANYLATE CYCLASE DGCM-RELATED"/>
    <property type="match status" value="1"/>
</dbReference>
<dbReference type="SUPFAM" id="SSF55785">
    <property type="entry name" value="PYP-like sensor domain (PAS domain)"/>
    <property type="match status" value="1"/>
</dbReference>
<dbReference type="Gene3D" id="3.30.70.270">
    <property type="match status" value="1"/>
</dbReference>
<evidence type="ECO:0000313" key="2">
    <source>
        <dbReference type="EMBL" id="VAW70744.1"/>
    </source>
</evidence>
<dbReference type="InterPro" id="IPR000160">
    <property type="entry name" value="GGDEF_dom"/>
</dbReference>
<proteinExistence type="predicted"/>
<dbReference type="EMBL" id="UOFI01000207">
    <property type="protein sequence ID" value="VAW70744.1"/>
    <property type="molecule type" value="Genomic_DNA"/>
</dbReference>
<reference evidence="2" key="1">
    <citation type="submission" date="2018-06" db="EMBL/GenBank/DDBJ databases">
        <authorList>
            <person name="Zhirakovskaya E."/>
        </authorList>
    </citation>
    <scope>NUCLEOTIDE SEQUENCE</scope>
</reference>
<dbReference type="GO" id="GO:0052621">
    <property type="term" value="F:diguanylate cyclase activity"/>
    <property type="evidence" value="ECO:0007669"/>
    <property type="project" value="TreeGrafter"/>
</dbReference>
<dbReference type="InterPro" id="IPR029787">
    <property type="entry name" value="Nucleotide_cyclase"/>
</dbReference>
<accession>A0A3B0YPF0</accession>
<dbReference type="Pfam" id="PF08448">
    <property type="entry name" value="PAS_4"/>
    <property type="match status" value="1"/>
</dbReference>
<dbReference type="PROSITE" id="PS50887">
    <property type="entry name" value="GGDEF"/>
    <property type="match status" value="1"/>
</dbReference>
<dbReference type="Pfam" id="PF00990">
    <property type="entry name" value="GGDEF"/>
    <property type="match status" value="1"/>
</dbReference>
<dbReference type="GO" id="GO:1902201">
    <property type="term" value="P:negative regulation of bacterial-type flagellum-dependent cell motility"/>
    <property type="evidence" value="ECO:0007669"/>
    <property type="project" value="TreeGrafter"/>
</dbReference>
<dbReference type="SUPFAM" id="SSF55073">
    <property type="entry name" value="Nucleotide cyclase"/>
    <property type="match status" value="1"/>
</dbReference>
<organism evidence="2">
    <name type="scientific">hydrothermal vent metagenome</name>
    <dbReference type="NCBI Taxonomy" id="652676"/>
    <lineage>
        <taxon>unclassified sequences</taxon>
        <taxon>metagenomes</taxon>
        <taxon>ecological metagenomes</taxon>
    </lineage>
</organism>
<dbReference type="InterPro" id="IPR000014">
    <property type="entry name" value="PAS"/>
</dbReference>
<dbReference type="GO" id="GO:0005886">
    <property type="term" value="C:plasma membrane"/>
    <property type="evidence" value="ECO:0007669"/>
    <property type="project" value="TreeGrafter"/>
</dbReference>
<dbReference type="InterPro" id="IPR050469">
    <property type="entry name" value="Diguanylate_Cyclase"/>
</dbReference>
<dbReference type="InterPro" id="IPR043128">
    <property type="entry name" value="Rev_trsase/Diguanyl_cyclase"/>
</dbReference>
<dbReference type="InterPro" id="IPR013656">
    <property type="entry name" value="PAS_4"/>
</dbReference>
<sequence length="324" mass="37429">MSMDNEAGQVNIKDIHWLMDMLQSIDVGLIVLDSDYRVMVWNSFMENHSGVSPAIIKDKILFDIFPSIPQKWFRRKAESVFLLQSSTFTVWEQRPYLFQFKNYRPITGAADYMYQNITILPLSSADNEVRQIGVLIYDVTDIAVNKLKLEKANNKLAQLSKTDHLTQLNNRGAWEGYLEREYNRSKRSRHNCSVVMFDIDHFKKVNDTYGHQAGDEVIRRTAALLKDTMRNTDIAGRYGGEEFGVILVDTTAKDALVFTERLRQRIEAEVVEYDEFKIKYTISLGVSELAESCESYQSWLEQSDKALYVCKESGRNQSCVYSDD</sequence>
<name>A0A3B0YPF0_9ZZZZ</name>
<protein>
    <submittedName>
        <fullName evidence="2">Diguanylate cyclase (GGDEF domain) with PAS/PAC sensor</fullName>
    </submittedName>
</protein>
<dbReference type="GO" id="GO:0043709">
    <property type="term" value="P:cell adhesion involved in single-species biofilm formation"/>
    <property type="evidence" value="ECO:0007669"/>
    <property type="project" value="TreeGrafter"/>
</dbReference>
<evidence type="ECO:0000259" key="1">
    <source>
        <dbReference type="PROSITE" id="PS50887"/>
    </source>
</evidence>
<dbReference type="NCBIfam" id="TIGR00254">
    <property type="entry name" value="GGDEF"/>
    <property type="match status" value="1"/>
</dbReference>
<dbReference type="PANTHER" id="PTHR45138">
    <property type="entry name" value="REGULATORY COMPONENTS OF SENSORY TRANSDUCTION SYSTEM"/>
    <property type="match status" value="1"/>
</dbReference>